<sequence length="59" mass="6715">MLLRVATGLGPNEIVLIGIYRGYSLHDGSLRISEGIPRAGVEDWILMLTYYTHTYPHRK</sequence>
<dbReference type="Proteomes" id="UP000183339">
    <property type="component" value="Unassembled WGS sequence"/>
</dbReference>
<gene>
    <name evidence="1" type="ORF">SAMN05216412_101604</name>
</gene>
<proteinExistence type="predicted"/>
<dbReference type="EMBL" id="FOHI01000001">
    <property type="protein sequence ID" value="SES79456.1"/>
    <property type="molecule type" value="Genomic_DNA"/>
</dbReference>
<evidence type="ECO:0000313" key="1">
    <source>
        <dbReference type="EMBL" id="SES79456.1"/>
    </source>
</evidence>
<accession>A0A1H9ZD30</accession>
<name>A0A1H9ZD30_9PROT</name>
<evidence type="ECO:0000313" key="2">
    <source>
        <dbReference type="Proteomes" id="UP000183339"/>
    </source>
</evidence>
<reference evidence="1 2" key="1">
    <citation type="submission" date="2016-10" db="EMBL/GenBank/DDBJ databases">
        <authorList>
            <person name="de Groot N.N."/>
        </authorList>
    </citation>
    <scope>NUCLEOTIDE SEQUENCE [LARGE SCALE GENOMIC DNA]</scope>
    <source>
        <strain evidence="1 2">Nl7</strain>
    </source>
</reference>
<dbReference type="AlphaFoldDB" id="A0A1H9ZD30"/>
<organism evidence="1 2">
    <name type="scientific">Nitrosospira multiformis</name>
    <dbReference type="NCBI Taxonomy" id="1231"/>
    <lineage>
        <taxon>Bacteria</taxon>
        <taxon>Pseudomonadati</taxon>
        <taxon>Pseudomonadota</taxon>
        <taxon>Betaproteobacteria</taxon>
        <taxon>Nitrosomonadales</taxon>
        <taxon>Nitrosomonadaceae</taxon>
        <taxon>Nitrosospira</taxon>
    </lineage>
</organism>
<protein>
    <submittedName>
        <fullName evidence="1">Uncharacterized protein</fullName>
    </submittedName>
</protein>